<organism evidence="1">
    <name type="scientific">Strongyloides ratti</name>
    <name type="common">Parasitic roundworm</name>
    <dbReference type="NCBI Taxonomy" id="34506"/>
    <lineage>
        <taxon>Eukaryota</taxon>
        <taxon>Metazoa</taxon>
        <taxon>Ecdysozoa</taxon>
        <taxon>Nematoda</taxon>
        <taxon>Chromadorea</taxon>
        <taxon>Rhabditida</taxon>
        <taxon>Tylenchina</taxon>
        <taxon>Panagrolaimomorpha</taxon>
        <taxon>Strongyloidoidea</taxon>
        <taxon>Strongyloididae</taxon>
        <taxon>Strongyloides</taxon>
    </lineage>
</organism>
<dbReference type="RefSeq" id="XP_024500820.1">
    <property type="nucleotide sequence ID" value="XM_024646665.1"/>
</dbReference>
<reference evidence="3" key="3">
    <citation type="submission" date="2020-12" db="UniProtKB">
        <authorList>
            <consortium name="WormBaseParasite"/>
        </authorList>
    </citation>
    <scope>IDENTIFICATION</scope>
</reference>
<sequence>MFCDIDILHLINIAVKPDNWKEHEKTKSFKKVNDLLANYFLKDSTFNRLSKHNKIRVFKSITYFNTEEIFKRIIGNFEAELSSLIKMFINNQGQDIKFYLYDTDFFNSFLFHLYIPVKFMAYSDRTKRILSADIVETVFPKNMKIESSFSMLIILCTCKTRKFFQVVSKFEYNYINYIDLSECWIFFDELKRLYPEYFHIDGCLENLLSTTFLKEKSTESFGNFLQKTCLYYKEYIIKFLKQYNVELYCTSSKYDLKVNCNYLSELCLLYLNNTELERIIIEKESETINSEVSNNTSEGNVFLNSEISNDEDISQTSKNVNEIIISETSSNKEMMDDYEMLSDRNTDECNEGTNNSEMLDNNSVNDLSSGINNSILLCDNNENSKNSDILQKNARDESTVHENKELFNSIIAENEREELLENVNDIQSRDHSAPPKTPENTINIEQVNANKCLTSIRSYKRRKRMLNESNEVNETIDETINDVLNNVNLNDSLSIFQIKCKYTSVNDNVIQLVLPDKNMRLISVKNNNDILNIEILNSKNPSVKDTTRGKIENDVIDIYPIKDFKSKTVLIPDGNIKYSFNYKINERTKSDFVLLDKSDLDNTSLKLICFMKYSKQNKELIKDTLDEMNNLIRLYGSGDISKNLRYLKQLNSYFREILFSLGFTRWSSKYKRYITDKIIKCFCLIYSYPIGILNQTKLINNIYRHYEKFIVDDNS</sequence>
<reference evidence="1" key="2">
    <citation type="submission" date="2014-09" db="EMBL/GenBank/DDBJ databases">
        <authorList>
            <person name="Aslett A.Martin."/>
        </authorList>
    </citation>
    <scope>NUCLEOTIDE SEQUENCE</scope>
    <source>
        <strain evidence="1">ED321 Heterogonic</strain>
    </source>
</reference>
<evidence type="ECO:0000313" key="1">
    <source>
        <dbReference type="EMBL" id="CEF61612.1"/>
    </source>
</evidence>
<accession>A0A090L0F6</accession>
<evidence type="ECO:0000313" key="3">
    <source>
        <dbReference type="WBParaSite" id="SRAE_0000072900.1"/>
    </source>
</evidence>
<dbReference type="WBParaSite" id="SRAE_0000072900.1">
    <property type="protein sequence ID" value="SRAE_0000072900.1"/>
    <property type="gene ID" value="WBGene00256486"/>
</dbReference>
<name>A0A090L0F6_STRRB</name>
<protein>
    <submittedName>
        <fullName evidence="1 3">Uncharacterized protein</fullName>
    </submittedName>
</protein>
<evidence type="ECO:0000313" key="2">
    <source>
        <dbReference type="Proteomes" id="UP000035682"/>
    </source>
</evidence>
<reference evidence="2" key="1">
    <citation type="submission" date="2014-09" db="EMBL/GenBank/DDBJ databases">
        <authorList>
            <person name="Martin A.A."/>
        </authorList>
    </citation>
    <scope>NUCLEOTIDE SEQUENCE</scope>
    <source>
        <strain evidence="2">ED321</strain>
    </source>
</reference>
<dbReference type="Proteomes" id="UP000035682">
    <property type="component" value="Unplaced"/>
</dbReference>
<proteinExistence type="predicted"/>
<evidence type="ECO:0000313" key="4">
    <source>
        <dbReference type="WormBase" id="SRAE_0000072900"/>
    </source>
</evidence>
<keyword evidence="2" id="KW-1185">Reference proteome</keyword>
<dbReference type="GeneID" id="36373983"/>
<dbReference type="WormBase" id="SRAE_0000072900">
    <property type="protein sequence ID" value="SRP09165"/>
    <property type="gene ID" value="WBGene00256486"/>
</dbReference>
<gene>
    <name evidence="1 3 4" type="ORF">SRAE_0000072900</name>
</gene>
<dbReference type="EMBL" id="LN609421">
    <property type="protein sequence ID" value="CEF61612.1"/>
    <property type="molecule type" value="Genomic_DNA"/>
</dbReference>
<dbReference type="AlphaFoldDB" id="A0A090L0F6"/>
<dbReference type="CTD" id="36373983"/>